<accession>A0A838ZRH3</accession>
<evidence type="ECO:0000256" key="1">
    <source>
        <dbReference type="ARBA" id="ARBA00004196"/>
    </source>
</evidence>
<dbReference type="Proteomes" id="UP000552241">
    <property type="component" value="Unassembled WGS sequence"/>
</dbReference>
<evidence type="ECO:0000256" key="5">
    <source>
        <dbReference type="SAM" id="SignalP"/>
    </source>
</evidence>
<dbReference type="CDD" id="cd02966">
    <property type="entry name" value="TlpA_like_family"/>
    <property type="match status" value="1"/>
</dbReference>
<dbReference type="InterPro" id="IPR012336">
    <property type="entry name" value="Thioredoxin-like_fold"/>
</dbReference>
<evidence type="ECO:0000313" key="8">
    <source>
        <dbReference type="Proteomes" id="UP000552241"/>
    </source>
</evidence>
<evidence type="ECO:0000313" key="7">
    <source>
        <dbReference type="EMBL" id="MBA5629172.1"/>
    </source>
</evidence>
<feature type="domain" description="Thioredoxin" evidence="6">
    <location>
        <begin position="28"/>
        <end position="174"/>
    </location>
</feature>
<feature type="chain" id="PRO_5032408181" evidence="5">
    <location>
        <begin position="20"/>
        <end position="177"/>
    </location>
</feature>
<keyword evidence="4" id="KW-0676">Redox-active center</keyword>
<keyword evidence="5" id="KW-0732">Signal</keyword>
<dbReference type="InterPro" id="IPR013766">
    <property type="entry name" value="Thioredoxin_domain"/>
</dbReference>
<keyword evidence="8" id="KW-1185">Reference proteome</keyword>
<comment type="subcellular location">
    <subcellularLocation>
        <location evidence="1">Cell envelope</location>
    </subcellularLocation>
</comment>
<proteinExistence type="predicted"/>
<sequence>MKKYMSIFLVLLFLGNSFAQEVPTEVKTEFDETALGQKVQDLEGNLLTVGEVFKKYEGKVVLVDVWASWCSDCIKGLPKLKAVQSQFPEVVYLFLSLDRIGKEEAWKNGIEKFGIEGEHYWFNADWKNDFTNYIGLNWIPRYMLIDREGKIAHYYAIHADDAQMMERLVELMQIPKN</sequence>
<comment type="caution">
    <text evidence="7">The sequence shown here is derived from an EMBL/GenBank/DDBJ whole genome shotgun (WGS) entry which is preliminary data.</text>
</comment>
<protein>
    <submittedName>
        <fullName evidence="7">Redoxin family protein</fullName>
    </submittedName>
</protein>
<feature type="signal peptide" evidence="5">
    <location>
        <begin position="1"/>
        <end position="19"/>
    </location>
</feature>
<dbReference type="InterPro" id="IPR036249">
    <property type="entry name" value="Thioredoxin-like_sf"/>
</dbReference>
<dbReference type="PANTHER" id="PTHR42852:SF6">
    <property type="entry name" value="THIOL:DISULFIDE INTERCHANGE PROTEIN DSBE"/>
    <property type="match status" value="1"/>
</dbReference>
<evidence type="ECO:0000256" key="2">
    <source>
        <dbReference type="ARBA" id="ARBA00022748"/>
    </source>
</evidence>
<evidence type="ECO:0000256" key="3">
    <source>
        <dbReference type="ARBA" id="ARBA00023157"/>
    </source>
</evidence>
<dbReference type="GO" id="GO:0017004">
    <property type="term" value="P:cytochrome complex assembly"/>
    <property type="evidence" value="ECO:0007669"/>
    <property type="project" value="UniProtKB-KW"/>
</dbReference>
<dbReference type="GO" id="GO:0030313">
    <property type="term" value="C:cell envelope"/>
    <property type="evidence" value="ECO:0007669"/>
    <property type="project" value="UniProtKB-SubCell"/>
</dbReference>
<dbReference type="InterPro" id="IPR050553">
    <property type="entry name" value="Thioredoxin_ResA/DsbE_sf"/>
</dbReference>
<dbReference type="AlphaFoldDB" id="A0A838ZRH3"/>
<keyword evidence="3" id="KW-1015">Disulfide bond</keyword>
<dbReference type="Pfam" id="PF13905">
    <property type="entry name" value="Thioredoxin_8"/>
    <property type="match status" value="1"/>
</dbReference>
<reference evidence="7 8" key="1">
    <citation type="submission" date="2020-07" db="EMBL/GenBank/DDBJ databases">
        <title>Moheibacter lacus sp. nov., a member of the family Flavobacteriaceae isolated from freshwater lake sediment.</title>
        <authorList>
            <person name="Liu Y."/>
        </authorList>
    </citation>
    <scope>NUCLEOTIDE SEQUENCE [LARGE SCALE GENOMIC DNA]</scope>
    <source>
        <strain evidence="7 8">BDHS18</strain>
    </source>
</reference>
<name>A0A838ZRH3_9FLAO</name>
<dbReference type="Gene3D" id="3.40.30.10">
    <property type="entry name" value="Glutaredoxin"/>
    <property type="match status" value="1"/>
</dbReference>
<organism evidence="7 8">
    <name type="scientific">Moheibacter lacus</name>
    <dbReference type="NCBI Taxonomy" id="2745851"/>
    <lineage>
        <taxon>Bacteria</taxon>
        <taxon>Pseudomonadati</taxon>
        <taxon>Bacteroidota</taxon>
        <taxon>Flavobacteriia</taxon>
        <taxon>Flavobacteriales</taxon>
        <taxon>Weeksellaceae</taxon>
        <taxon>Moheibacter</taxon>
    </lineage>
</organism>
<evidence type="ECO:0000256" key="4">
    <source>
        <dbReference type="ARBA" id="ARBA00023284"/>
    </source>
</evidence>
<dbReference type="SUPFAM" id="SSF52833">
    <property type="entry name" value="Thioredoxin-like"/>
    <property type="match status" value="1"/>
</dbReference>
<gene>
    <name evidence="7" type="ORF">HU137_05230</name>
</gene>
<dbReference type="PANTHER" id="PTHR42852">
    <property type="entry name" value="THIOL:DISULFIDE INTERCHANGE PROTEIN DSBE"/>
    <property type="match status" value="1"/>
</dbReference>
<dbReference type="RefSeq" id="WP_182042738.1">
    <property type="nucleotide sequence ID" value="NZ_JACDZE010000001.1"/>
</dbReference>
<keyword evidence="2" id="KW-0201">Cytochrome c-type biogenesis</keyword>
<dbReference type="EMBL" id="JACDZE010000001">
    <property type="protein sequence ID" value="MBA5629172.1"/>
    <property type="molecule type" value="Genomic_DNA"/>
</dbReference>
<dbReference type="PROSITE" id="PS51352">
    <property type="entry name" value="THIOREDOXIN_2"/>
    <property type="match status" value="1"/>
</dbReference>
<evidence type="ECO:0000259" key="6">
    <source>
        <dbReference type="PROSITE" id="PS51352"/>
    </source>
</evidence>